<dbReference type="InterPro" id="IPR009072">
    <property type="entry name" value="Histone-fold"/>
</dbReference>
<dbReference type="PANTHER" id="PTHR48068:SF4">
    <property type="entry name" value="TATA-BOX BINDING PROTEIN ASSOCIATED FACTOR 9"/>
    <property type="match status" value="1"/>
</dbReference>
<keyword evidence="7" id="KW-1185">Reference proteome</keyword>
<gene>
    <name evidence="6" type="ORF">TVAG_149520</name>
</gene>
<dbReference type="PANTHER" id="PTHR48068">
    <property type="entry name" value="TAF9 RNA POLYMERASE II, TATA BOX-BINDING PROTEIN (TBP)-ASSOCIATED FACTOR"/>
    <property type="match status" value="1"/>
</dbReference>
<keyword evidence="5" id="KW-0539">Nucleus</keyword>
<dbReference type="CDD" id="cd07979">
    <property type="entry name" value="HFD_TAF9"/>
    <property type="match status" value="1"/>
</dbReference>
<dbReference type="GO" id="GO:0051123">
    <property type="term" value="P:RNA polymerase II preinitiation complex assembly"/>
    <property type="evidence" value="ECO:0000318"/>
    <property type="project" value="GO_Central"/>
</dbReference>
<dbReference type="STRING" id="5722.A2ELL9"/>
<dbReference type="SUPFAM" id="SSF47113">
    <property type="entry name" value="Histone-fold"/>
    <property type="match status" value="1"/>
</dbReference>
<dbReference type="SMR" id="A2ELL9"/>
<protein>
    <submittedName>
        <fullName evidence="6">Uncharacterized protein</fullName>
    </submittedName>
</protein>
<evidence type="ECO:0000256" key="2">
    <source>
        <dbReference type="ARBA" id="ARBA00007646"/>
    </source>
</evidence>
<keyword evidence="3" id="KW-0805">Transcription regulation</keyword>
<evidence type="ECO:0000256" key="1">
    <source>
        <dbReference type="ARBA" id="ARBA00004123"/>
    </source>
</evidence>
<evidence type="ECO:0000256" key="4">
    <source>
        <dbReference type="ARBA" id="ARBA00023163"/>
    </source>
</evidence>
<dbReference type="eggNOG" id="KOG3334">
    <property type="taxonomic scope" value="Eukaryota"/>
</dbReference>
<dbReference type="GO" id="GO:0005669">
    <property type="term" value="C:transcription factor TFIID complex"/>
    <property type="evidence" value="ECO:0000318"/>
    <property type="project" value="GO_Central"/>
</dbReference>
<dbReference type="GO" id="GO:0000124">
    <property type="term" value="C:SAGA complex"/>
    <property type="evidence" value="ECO:0000318"/>
    <property type="project" value="GO_Central"/>
</dbReference>
<accession>A2ELL9</accession>
<evidence type="ECO:0000256" key="5">
    <source>
        <dbReference type="ARBA" id="ARBA00023242"/>
    </source>
</evidence>
<dbReference type="RefSeq" id="XP_001318689.1">
    <property type="nucleotide sequence ID" value="XM_001318654.1"/>
</dbReference>
<dbReference type="KEGG" id="tva:4764342"/>
<organism evidence="6 7">
    <name type="scientific">Trichomonas vaginalis (strain ATCC PRA-98 / G3)</name>
    <dbReference type="NCBI Taxonomy" id="412133"/>
    <lineage>
        <taxon>Eukaryota</taxon>
        <taxon>Metamonada</taxon>
        <taxon>Parabasalia</taxon>
        <taxon>Trichomonadida</taxon>
        <taxon>Trichomonadidae</taxon>
        <taxon>Trichomonas</taxon>
    </lineage>
</organism>
<dbReference type="InterPro" id="IPR003162">
    <property type="entry name" value="TFIID-31"/>
</dbReference>
<dbReference type="EMBL" id="DS113423">
    <property type="protein sequence ID" value="EAY06466.1"/>
    <property type="molecule type" value="Genomic_DNA"/>
</dbReference>
<reference evidence="6" key="2">
    <citation type="journal article" date="2007" name="Science">
        <title>Draft genome sequence of the sexually transmitted pathogen Trichomonas vaginalis.</title>
        <authorList>
            <person name="Carlton J.M."/>
            <person name="Hirt R.P."/>
            <person name="Silva J.C."/>
            <person name="Delcher A.L."/>
            <person name="Schatz M."/>
            <person name="Zhao Q."/>
            <person name="Wortman J.R."/>
            <person name="Bidwell S.L."/>
            <person name="Alsmark U.C.M."/>
            <person name="Besteiro S."/>
            <person name="Sicheritz-Ponten T."/>
            <person name="Noel C.J."/>
            <person name="Dacks J.B."/>
            <person name="Foster P.G."/>
            <person name="Simillion C."/>
            <person name="Van de Peer Y."/>
            <person name="Miranda-Saavedra D."/>
            <person name="Barton G.J."/>
            <person name="Westrop G.D."/>
            <person name="Mueller S."/>
            <person name="Dessi D."/>
            <person name="Fiori P.L."/>
            <person name="Ren Q."/>
            <person name="Paulsen I."/>
            <person name="Zhang H."/>
            <person name="Bastida-Corcuera F.D."/>
            <person name="Simoes-Barbosa A."/>
            <person name="Brown M.T."/>
            <person name="Hayes R.D."/>
            <person name="Mukherjee M."/>
            <person name="Okumura C.Y."/>
            <person name="Schneider R."/>
            <person name="Smith A.J."/>
            <person name="Vanacova S."/>
            <person name="Villalvazo M."/>
            <person name="Haas B.J."/>
            <person name="Pertea M."/>
            <person name="Feldblyum T.V."/>
            <person name="Utterback T.R."/>
            <person name="Shu C.L."/>
            <person name="Osoegawa K."/>
            <person name="de Jong P.J."/>
            <person name="Hrdy I."/>
            <person name="Horvathova L."/>
            <person name="Zubacova Z."/>
            <person name="Dolezal P."/>
            <person name="Malik S.B."/>
            <person name="Logsdon J.M. Jr."/>
            <person name="Henze K."/>
            <person name="Gupta A."/>
            <person name="Wang C.C."/>
            <person name="Dunne R.L."/>
            <person name="Upcroft J.A."/>
            <person name="Upcroft P."/>
            <person name="White O."/>
            <person name="Salzberg S.L."/>
            <person name="Tang P."/>
            <person name="Chiu C.-H."/>
            <person name="Lee Y.-S."/>
            <person name="Embley T.M."/>
            <person name="Coombs G.H."/>
            <person name="Mottram J.C."/>
            <person name="Tachezy J."/>
            <person name="Fraser-Liggett C.M."/>
            <person name="Johnson P.J."/>
        </authorList>
    </citation>
    <scope>NUCLEOTIDE SEQUENCE [LARGE SCALE GENOMIC DNA]</scope>
    <source>
        <strain evidence="6">G3</strain>
    </source>
</reference>
<comment type="subcellular location">
    <subcellularLocation>
        <location evidence="1">Nucleus</location>
    </subcellularLocation>
</comment>
<keyword evidence="4" id="KW-0804">Transcription</keyword>
<dbReference type="FunCoup" id="A2ELL9">
    <property type="interactions" value="33"/>
</dbReference>
<dbReference type="GO" id="GO:0046982">
    <property type="term" value="F:protein heterodimerization activity"/>
    <property type="evidence" value="ECO:0007669"/>
    <property type="project" value="InterPro"/>
</dbReference>
<dbReference type="OrthoDB" id="341924at2759"/>
<sequence>MTQQPANILELMKQLLASMDINDYDPAVPHMLVELFYRHVGDVLKQARISSQKRGKGSEIDEDDLKRGISMTLSQSLYQQPSLATLQSNAAKINSQKMPPIPDVPEVVLPPEGVSLLNENYQVGVPK</sequence>
<reference evidence="6" key="1">
    <citation type="submission" date="2006-10" db="EMBL/GenBank/DDBJ databases">
        <authorList>
            <person name="Amadeo P."/>
            <person name="Zhao Q."/>
            <person name="Wortman J."/>
            <person name="Fraser-Liggett C."/>
            <person name="Carlton J."/>
        </authorList>
    </citation>
    <scope>NUCLEOTIDE SEQUENCE</scope>
    <source>
        <strain evidence="6">G3</strain>
    </source>
</reference>
<dbReference type="AlphaFoldDB" id="A2ELL9"/>
<dbReference type="GO" id="GO:0003713">
    <property type="term" value="F:transcription coactivator activity"/>
    <property type="evidence" value="ECO:0000318"/>
    <property type="project" value="GO_Central"/>
</dbReference>
<dbReference type="Proteomes" id="UP000001542">
    <property type="component" value="Unassembled WGS sequence"/>
</dbReference>
<evidence type="ECO:0000313" key="6">
    <source>
        <dbReference type="EMBL" id="EAY06466.1"/>
    </source>
</evidence>
<dbReference type="InterPro" id="IPR051431">
    <property type="entry name" value="TFIID_subunit_9"/>
</dbReference>
<dbReference type="InParanoid" id="A2ELL9"/>
<dbReference type="VEuPathDB" id="TrichDB:TVAGG3_0163100"/>
<dbReference type="VEuPathDB" id="TrichDB:TVAG_149520"/>
<dbReference type="Pfam" id="PF02291">
    <property type="entry name" value="TFIID-31kDa"/>
    <property type="match status" value="1"/>
</dbReference>
<proteinExistence type="inferred from homology"/>
<evidence type="ECO:0000256" key="3">
    <source>
        <dbReference type="ARBA" id="ARBA00023015"/>
    </source>
</evidence>
<comment type="similarity">
    <text evidence="2">Belongs to the TAF9 family.</text>
</comment>
<name>A2ELL9_TRIV3</name>
<evidence type="ECO:0000313" key="7">
    <source>
        <dbReference type="Proteomes" id="UP000001542"/>
    </source>
</evidence>
<dbReference type="Gene3D" id="1.10.20.10">
    <property type="entry name" value="Histone, subunit A"/>
    <property type="match status" value="1"/>
</dbReference>